<protein>
    <submittedName>
        <fullName evidence="2">AAEL004109-PA</fullName>
    </submittedName>
</protein>
<dbReference type="eggNOG" id="ENOG502RTIS">
    <property type="taxonomic scope" value="Eukaryota"/>
</dbReference>
<dbReference type="HOGENOM" id="CLU_1016402_0_0_1"/>
<feature type="region of interest" description="Disordered" evidence="1">
    <location>
        <begin position="137"/>
        <end position="226"/>
    </location>
</feature>
<feature type="region of interest" description="Disordered" evidence="1">
    <location>
        <begin position="1"/>
        <end position="38"/>
    </location>
</feature>
<evidence type="ECO:0000313" key="2">
    <source>
        <dbReference type="EMBL" id="EAT44526.1"/>
    </source>
</evidence>
<dbReference type="InterPro" id="IPR049813">
    <property type="entry name" value="Elp-1-like_TD"/>
</dbReference>
<feature type="region of interest" description="Disordered" evidence="1">
    <location>
        <begin position="248"/>
        <end position="274"/>
    </location>
</feature>
<feature type="compositionally biased region" description="Low complexity" evidence="1">
    <location>
        <begin position="195"/>
        <end position="212"/>
    </location>
</feature>
<dbReference type="AlphaFoldDB" id="Q17DP9"/>
<dbReference type="EMBL" id="CH477292">
    <property type="protein sequence ID" value="EAT44526.1"/>
    <property type="molecule type" value="Genomic_DNA"/>
</dbReference>
<proteinExistence type="predicted"/>
<gene>
    <name evidence="2" type="ORF">AaeL_AAEL004109</name>
</gene>
<feature type="compositionally biased region" description="Polar residues" evidence="1">
    <location>
        <begin position="137"/>
        <end position="159"/>
    </location>
</feature>
<feature type="compositionally biased region" description="Low complexity" evidence="1">
    <location>
        <begin position="168"/>
        <end position="187"/>
    </location>
</feature>
<dbReference type="VEuPathDB" id="VectorBase:AAEL004083"/>
<reference evidence="2" key="1">
    <citation type="submission" date="2005-10" db="EMBL/GenBank/DDBJ databases">
        <authorList>
            <person name="Loftus B.J."/>
            <person name="Nene V.M."/>
            <person name="Hannick L.I."/>
            <person name="Bidwell S."/>
            <person name="Haas B."/>
            <person name="Amedeo P."/>
            <person name="Orvis J."/>
            <person name="Wortman J.R."/>
            <person name="White O.R."/>
            <person name="Salzberg S."/>
            <person name="Shumway M."/>
            <person name="Koo H."/>
            <person name="Zhao Y."/>
            <person name="Holmes M."/>
            <person name="Miller J."/>
            <person name="Schatz M."/>
            <person name="Pop M."/>
            <person name="Pai G."/>
            <person name="Utterback T."/>
            <person name="Rogers Y.-H."/>
            <person name="Kravitz S."/>
            <person name="Fraser C.M."/>
        </authorList>
    </citation>
    <scope>NUCLEOTIDE SEQUENCE</scope>
    <source>
        <strain evidence="2">Liverpool</strain>
    </source>
</reference>
<dbReference type="PaxDb" id="7159-AAEL004109-PA"/>
<reference evidence="2" key="3">
    <citation type="submission" date="2012-09" db="EMBL/GenBank/DDBJ databases">
        <authorList>
            <consortium name="VectorBase"/>
        </authorList>
    </citation>
    <scope>NUCLEOTIDE SEQUENCE</scope>
    <source>
        <strain evidence="2">Liverpool</strain>
    </source>
</reference>
<feature type="compositionally biased region" description="Low complexity" evidence="1">
    <location>
        <begin position="255"/>
        <end position="264"/>
    </location>
</feature>
<organism evidence="2 3">
    <name type="scientific">Aedes aegypti</name>
    <name type="common">Yellowfever mosquito</name>
    <name type="synonym">Culex aegypti</name>
    <dbReference type="NCBI Taxonomy" id="7159"/>
    <lineage>
        <taxon>Eukaryota</taxon>
        <taxon>Metazoa</taxon>
        <taxon>Ecdysozoa</taxon>
        <taxon>Arthropoda</taxon>
        <taxon>Hexapoda</taxon>
        <taxon>Insecta</taxon>
        <taxon>Pterygota</taxon>
        <taxon>Neoptera</taxon>
        <taxon>Endopterygota</taxon>
        <taxon>Diptera</taxon>
        <taxon>Nematocera</taxon>
        <taxon>Culicoidea</taxon>
        <taxon>Culicidae</taxon>
        <taxon>Culicinae</taxon>
        <taxon>Aedini</taxon>
        <taxon>Aedes</taxon>
        <taxon>Stegomyia</taxon>
    </lineage>
</organism>
<dbReference type="CDD" id="cd21931">
    <property type="entry name" value="TD_EMAP-like"/>
    <property type="match status" value="1"/>
</dbReference>
<dbReference type="Proteomes" id="UP000682892">
    <property type="component" value="Chromosome 3"/>
</dbReference>
<evidence type="ECO:0000256" key="1">
    <source>
        <dbReference type="SAM" id="MobiDB-lite"/>
    </source>
</evidence>
<dbReference type="STRING" id="7159.Q17DP9"/>
<reference evidence="2" key="2">
    <citation type="journal article" date="2007" name="Science">
        <title>Genome sequence of Aedes aegypti, a major arbovirus vector.</title>
        <authorList>
            <person name="Nene V."/>
            <person name="Wortman J.R."/>
            <person name="Lawson D."/>
            <person name="Haas B."/>
            <person name="Kodira C."/>
            <person name="Tu Z.J."/>
            <person name="Loftus B."/>
            <person name="Xi Z."/>
            <person name="Megy K."/>
            <person name="Grabherr M."/>
            <person name="Ren Q."/>
            <person name="Zdobnov E.M."/>
            <person name="Lobo N.F."/>
            <person name="Campbell K.S."/>
            <person name="Brown S.E."/>
            <person name="Bonaldo M.F."/>
            <person name="Zhu J."/>
            <person name="Sinkins S.P."/>
            <person name="Hogenkamp D.G."/>
            <person name="Amedeo P."/>
            <person name="Arensburger P."/>
            <person name="Atkinson P.W."/>
            <person name="Bidwell S."/>
            <person name="Biedler J."/>
            <person name="Birney E."/>
            <person name="Bruggner R.V."/>
            <person name="Costas J."/>
            <person name="Coy M.R."/>
            <person name="Crabtree J."/>
            <person name="Crawford M."/>
            <person name="Debruyn B."/>
            <person name="Decaprio D."/>
            <person name="Eiglmeier K."/>
            <person name="Eisenstadt E."/>
            <person name="El-Dorry H."/>
            <person name="Gelbart W.M."/>
            <person name="Gomes S.L."/>
            <person name="Hammond M."/>
            <person name="Hannick L.I."/>
            <person name="Hogan J.R."/>
            <person name="Holmes M.H."/>
            <person name="Jaffe D."/>
            <person name="Johnston J.S."/>
            <person name="Kennedy R.C."/>
            <person name="Koo H."/>
            <person name="Kravitz S."/>
            <person name="Kriventseva E.V."/>
            <person name="Kulp D."/>
            <person name="Labutti K."/>
            <person name="Lee E."/>
            <person name="Li S."/>
            <person name="Lovin D.D."/>
            <person name="Mao C."/>
            <person name="Mauceli E."/>
            <person name="Menck C.F."/>
            <person name="Miller J.R."/>
            <person name="Montgomery P."/>
            <person name="Mori A."/>
            <person name="Nascimento A.L."/>
            <person name="Naveira H.F."/>
            <person name="Nusbaum C."/>
            <person name="O'leary S."/>
            <person name="Orvis J."/>
            <person name="Pertea M."/>
            <person name="Quesneville H."/>
            <person name="Reidenbach K.R."/>
            <person name="Rogers Y.H."/>
            <person name="Roth C.W."/>
            <person name="Schneider J.R."/>
            <person name="Schatz M."/>
            <person name="Shumway M."/>
            <person name="Stanke M."/>
            <person name="Stinson E.O."/>
            <person name="Tubio J.M."/>
            <person name="Vanzee J.P."/>
            <person name="Verjovski-Almeida S."/>
            <person name="Werner D."/>
            <person name="White O."/>
            <person name="Wyder S."/>
            <person name="Zeng Q."/>
            <person name="Zhao Q."/>
            <person name="Zhao Y."/>
            <person name="Hill C.A."/>
            <person name="Raikhel A.S."/>
            <person name="Soares M.B."/>
            <person name="Knudson D.L."/>
            <person name="Lee N.H."/>
            <person name="Galagan J."/>
            <person name="Salzberg S.L."/>
            <person name="Paulsen I.T."/>
            <person name="Dimopoulos G."/>
            <person name="Collins F.H."/>
            <person name="Birren B."/>
            <person name="Fraser-Liggett C.M."/>
            <person name="Severson D.W."/>
        </authorList>
    </citation>
    <scope>NUCLEOTIDE SEQUENCE [LARGE SCALE GENOMIC DNA]</scope>
    <source>
        <strain evidence="2">Liverpool</strain>
    </source>
</reference>
<name>Q17DP9_AEDAE</name>
<sequence length="274" mass="28789">MSAAVSADQTMFGDGIDKYNNNNNNNNNGDRESRNNNGTHAFETISESTTTSASSSSIFKSSITTTASNVSRSSSYHLQHLKSAYGASEEMLETEKAGLVERVNDLERIVLEQKDEIVCLKSTLADVLRRLSTIDNSYDNAKNTEGSSHSGSVMSINSSVDEKRFGRVPSRVTSSPSRSMSTAKASSLAQKAIHHSNGSLHSDSMSSHSISPAPSPSPKQPNMQNLSASAAGMGVGVGMGGGMGKRWSSTGDFVSGSPGPAASGTGLSWKTELV</sequence>
<accession>Q17DP9</accession>
<evidence type="ECO:0000313" key="3">
    <source>
        <dbReference type="Proteomes" id="UP000682892"/>
    </source>
</evidence>